<keyword evidence="7" id="KW-0540">Nuclease</keyword>
<dbReference type="InterPro" id="IPR029060">
    <property type="entry name" value="PIN-like_dom_sf"/>
</dbReference>
<dbReference type="GO" id="GO:0004521">
    <property type="term" value="F:RNA endonuclease activity"/>
    <property type="evidence" value="ECO:0007669"/>
    <property type="project" value="EnsemblFungi"/>
</dbReference>
<evidence type="ECO:0000256" key="16">
    <source>
        <dbReference type="SAM" id="MobiDB-lite"/>
    </source>
</evidence>
<dbReference type="GO" id="GO:0005730">
    <property type="term" value="C:nucleolus"/>
    <property type="evidence" value="ECO:0007669"/>
    <property type="project" value="UniProtKB-SubCell"/>
</dbReference>
<dbReference type="Pfam" id="PF17216">
    <property type="entry name" value="Rrp44_CSD1"/>
    <property type="match status" value="1"/>
</dbReference>
<dbReference type="eggNOG" id="KOG2102">
    <property type="taxonomic scope" value="Eukaryota"/>
</dbReference>
<dbReference type="GO" id="GO:1990251">
    <property type="term" value="C:nuclear exosome focus"/>
    <property type="evidence" value="ECO:0007669"/>
    <property type="project" value="EnsemblFungi"/>
</dbReference>
<dbReference type="GO" id="GO:0000467">
    <property type="term" value="P:exonucleolytic trimming to generate mature 3'-end of 5.8S rRNA from tricistronic rRNA transcript (SSU-rRNA, 5.8S rRNA, LSU-rRNA)"/>
    <property type="evidence" value="ECO:0007669"/>
    <property type="project" value="EnsemblFungi"/>
</dbReference>
<keyword evidence="20" id="KW-1185">Reference proteome</keyword>
<dbReference type="GeneID" id="27685164"/>
<dbReference type="EMBL" id="KQ257451">
    <property type="protein sequence ID" value="KND04063.1"/>
    <property type="molecule type" value="Genomic_DNA"/>
</dbReference>
<dbReference type="OMA" id="GQVMRNN"/>
<keyword evidence="10" id="KW-0271">Exosome</keyword>
<dbReference type="GO" id="GO:0006397">
    <property type="term" value="P:mRNA processing"/>
    <property type="evidence" value="ECO:0007669"/>
    <property type="project" value="EnsemblFungi"/>
</dbReference>
<dbReference type="GO" id="GO:0071038">
    <property type="term" value="P:TRAMP-dependent tRNA surveillance pathway"/>
    <property type="evidence" value="ECO:0007669"/>
    <property type="project" value="EnsemblFungi"/>
</dbReference>
<dbReference type="PROSITE" id="PS01175">
    <property type="entry name" value="RIBONUCLEASE_II"/>
    <property type="match status" value="1"/>
</dbReference>
<evidence type="ECO:0000256" key="3">
    <source>
        <dbReference type="ARBA" id="ARBA00004604"/>
    </source>
</evidence>
<gene>
    <name evidence="19" type="ORF">SPPG_01506</name>
</gene>
<evidence type="ECO:0000259" key="17">
    <source>
        <dbReference type="SMART" id="SM00670"/>
    </source>
</evidence>
<dbReference type="AlphaFoldDB" id="A0A0L0HSJ1"/>
<dbReference type="Gene3D" id="3.40.50.1010">
    <property type="entry name" value="5'-nuclease"/>
    <property type="match status" value="1"/>
</dbReference>
<evidence type="ECO:0000256" key="9">
    <source>
        <dbReference type="ARBA" id="ARBA00022801"/>
    </source>
</evidence>
<keyword evidence="9" id="KW-0378">Hydrolase</keyword>
<evidence type="ECO:0000256" key="12">
    <source>
        <dbReference type="ARBA" id="ARBA00022884"/>
    </source>
</evidence>
<dbReference type="Proteomes" id="UP000053201">
    <property type="component" value="Unassembled WGS sequence"/>
</dbReference>
<accession>A0A0L0HSJ1</accession>
<comment type="cofactor">
    <cofactor evidence="1">
        <name>Mg(2+)</name>
        <dbReference type="ChEBI" id="CHEBI:18420"/>
    </cofactor>
</comment>
<evidence type="ECO:0000256" key="14">
    <source>
        <dbReference type="ARBA" id="ARBA00077930"/>
    </source>
</evidence>
<dbReference type="GO" id="GO:0000049">
    <property type="term" value="F:tRNA binding"/>
    <property type="evidence" value="ECO:0007669"/>
    <property type="project" value="EnsemblFungi"/>
</dbReference>
<dbReference type="GO" id="GO:0071039">
    <property type="term" value="P:nuclear polyadenylation-dependent CUT catabolic process"/>
    <property type="evidence" value="ECO:0007669"/>
    <property type="project" value="EnsemblFungi"/>
</dbReference>
<dbReference type="CDD" id="cd09862">
    <property type="entry name" value="PIN_Rrp44-like"/>
    <property type="match status" value="1"/>
</dbReference>
<dbReference type="InterPro" id="IPR002716">
    <property type="entry name" value="PIN_dom"/>
</dbReference>
<sequence>MLRNKAFIRKTKRGTIVKVVKEHYLRDDIYCGVAGCKLCVEQNVVLTSPRTSKTVNTPHFLVPDTNVLYHQIDVIEHKAFTDVVVLQTVLEELRHRSFPVYNRVRSLISDPARRFYVFSNEHNRETYIEKQKDETPNDRNDRAIRAATRWYNEHVGGRWTFVLVTDDADNRKKAQAEGLTTFSVRQYVASMTDHPELVDMVAAVDEEHVDEEDKFSYPEHLSVSQMSAGLRSGAFLQGKLSISSNNFLEGSIFAEVDKEEKTVMIVGREHLNRGIHGDVVAVQLLPRSEWRAPVGVILEEEEVENGDDEPVNAEDSMARAEDRMNVDEAAKETVPTGKIVGIIKRNWRPYCGTIDKSSVRSSSGLSTQQMVFFWAMDKKIPKIRIRTRQAEKLVGRRIVVAIDGWAKNARYPSGHYIRTLGDVGEQATETEVVLLEHDVPFAPFSPQVLSFLPPEGDSWIVRNEHLEGREDFRHLDVCSIDPPGCTDIDDALHCRSLPNGNFEVGVHIADVSHFVKPENAMDLEARRRGTTVYLVNKRIDMLPGLLGTNLCSLRSNVDRLAFSCIWEMTQNADVVNVRYTKSVIRSKASLTYDEAQARLDDATLTDPVTMGIKGLNRLAKQLRARRMEAGALTLASPEIRFKLEEDQQDPVDVEMKELKETNALVEEFMLLANIWVATKIYSAFPESSMLRRHPKPPTSNFEALIKAVGELGITLDVQTSKTLADSLDKAVVPREPYINKLIRIMTTRCMMQAVYFCSGTISEPDFWHYGLATRIYTHFTSPIRRYSDLVVHRLLAVAIGYEKNYSSELIDKVKLKELCDVLNYRHRMAQQASRSSVELFTNLFFKDKVIKEEGYVVRVMKNGFSVLIPKYGIEGYVYSTREESADGGASSPFTYDRDSNRLVAMNATIKLFSKVVVVVNVEEAGGAARRSKLTLRLVEPNIPGLSVNESEIKSGKELLEMEKNGIGRPNKKSKTERAR</sequence>
<dbReference type="GO" id="GO:0031267">
    <property type="term" value="F:small GTPase binding"/>
    <property type="evidence" value="ECO:0007669"/>
    <property type="project" value="EnsemblFungi"/>
</dbReference>
<dbReference type="Pfam" id="PF00773">
    <property type="entry name" value="RNB"/>
    <property type="match status" value="1"/>
</dbReference>
<dbReference type="InterPro" id="IPR050180">
    <property type="entry name" value="RNR_Ribonuclease"/>
</dbReference>
<dbReference type="OrthoDB" id="372421at2759"/>
<dbReference type="VEuPathDB" id="FungiDB:SPPG_01506"/>
<evidence type="ECO:0000256" key="5">
    <source>
        <dbReference type="ARBA" id="ARBA00022490"/>
    </source>
</evidence>
<evidence type="ECO:0000256" key="8">
    <source>
        <dbReference type="ARBA" id="ARBA00022759"/>
    </source>
</evidence>
<evidence type="ECO:0000256" key="1">
    <source>
        <dbReference type="ARBA" id="ARBA00001946"/>
    </source>
</evidence>
<dbReference type="FunFam" id="3.40.50.1010:FF:000010">
    <property type="entry name" value="Exosome complex exonuclease DIS3"/>
    <property type="match status" value="1"/>
</dbReference>
<dbReference type="STRING" id="645134.A0A0L0HSJ1"/>
<name>A0A0L0HSJ1_SPIPD</name>
<dbReference type="PANTHER" id="PTHR23355">
    <property type="entry name" value="RIBONUCLEASE"/>
    <property type="match status" value="1"/>
</dbReference>
<keyword evidence="5" id="KW-0963">Cytoplasm</keyword>
<dbReference type="Gene3D" id="2.40.50.700">
    <property type="match status" value="1"/>
</dbReference>
<dbReference type="SUPFAM" id="SSF50249">
    <property type="entry name" value="Nucleic acid-binding proteins"/>
    <property type="match status" value="3"/>
</dbReference>
<dbReference type="GO" id="GO:0071031">
    <property type="term" value="P:nuclear mRNA surveillance of mRNA 3'-end processing"/>
    <property type="evidence" value="ECO:0007669"/>
    <property type="project" value="EnsemblFungi"/>
</dbReference>
<dbReference type="Gene3D" id="2.40.50.140">
    <property type="entry name" value="Nucleic acid-binding proteins"/>
    <property type="match status" value="1"/>
</dbReference>
<dbReference type="GO" id="GO:0000176">
    <property type="term" value="C:nuclear exosome (RNase complex)"/>
    <property type="evidence" value="ECO:0007669"/>
    <property type="project" value="EnsemblFungi"/>
</dbReference>
<proteinExistence type="inferred from homology"/>
<evidence type="ECO:0000256" key="2">
    <source>
        <dbReference type="ARBA" id="ARBA00004496"/>
    </source>
</evidence>
<reference evidence="19 20" key="1">
    <citation type="submission" date="2009-08" db="EMBL/GenBank/DDBJ databases">
        <title>The Genome Sequence of Spizellomyces punctatus strain DAOM BR117.</title>
        <authorList>
            <consortium name="The Broad Institute Genome Sequencing Platform"/>
            <person name="Russ C."/>
            <person name="Cuomo C."/>
            <person name="Shea T."/>
            <person name="Young S.K."/>
            <person name="Zeng Q."/>
            <person name="Koehrsen M."/>
            <person name="Haas B."/>
            <person name="Borodovsky M."/>
            <person name="Guigo R."/>
            <person name="Alvarado L."/>
            <person name="Berlin A."/>
            <person name="Bochicchio J."/>
            <person name="Borenstein D."/>
            <person name="Chapman S."/>
            <person name="Chen Z."/>
            <person name="Engels R."/>
            <person name="Freedman E."/>
            <person name="Gellesch M."/>
            <person name="Goldberg J."/>
            <person name="Griggs A."/>
            <person name="Gujja S."/>
            <person name="Heiman D."/>
            <person name="Hepburn T."/>
            <person name="Howarth C."/>
            <person name="Jen D."/>
            <person name="Larson L."/>
            <person name="Lewis B."/>
            <person name="Mehta T."/>
            <person name="Park D."/>
            <person name="Pearson M."/>
            <person name="Roberts A."/>
            <person name="Saif S."/>
            <person name="Shenoy N."/>
            <person name="Sisk P."/>
            <person name="Stolte C."/>
            <person name="Sykes S."/>
            <person name="Thomson T."/>
            <person name="Walk T."/>
            <person name="White J."/>
            <person name="Yandava C."/>
            <person name="Burger G."/>
            <person name="Gray M.W."/>
            <person name="Holland P.W.H."/>
            <person name="King N."/>
            <person name="Lang F.B.F."/>
            <person name="Roger A.J."/>
            <person name="Ruiz-Trillo I."/>
            <person name="Lander E."/>
            <person name="Nusbaum C."/>
        </authorList>
    </citation>
    <scope>NUCLEOTIDE SEQUENCE [LARGE SCALE GENOMIC DNA]</scope>
    <source>
        <strain evidence="19 20">DAOM BR117</strain>
    </source>
</reference>
<dbReference type="InterPro" id="IPR033771">
    <property type="entry name" value="Rrp44_CSD1"/>
</dbReference>
<evidence type="ECO:0000256" key="6">
    <source>
        <dbReference type="ARBA" id="ARBA00022552"/>
    </source>
</evidence>
<feature type="domain" description="RNB" evidence="18">
    <location>
        <begin position="469"/>
        <end position="801"/>
    </location>
</feature>
<feature type="region of interest" description="Disordered" evidence="16">
    <location>
        <begin position="958"/>
        <end position="979"/>
    </location>
</feature>
<dbReference type="SUPFAM" id="SSF88723">
    <property type="entry name" value="PIN domain-like"/>
    <property type="match status" value="1"/>
</dbReference>
<evidence type="ECO:0000256" key="13">
    <source>
        <dbReference type="ARBA" id="ARBA00023242"/>
    </source>
</evidence>
<dbReference type="GO" id="GO:0000177">
    <property type="term" value="C:cytoplasmic exosome (RNase complex)"/>
    <property type="evidence" value="ECO:0007669"/>
    <property type="project" value="EnsemblFungi"/>
</dbReference>
<keyword evidence="11" id="KW-0269">Exonuclease</keyword>
<evidence type="ECO:0000256" key="7">
    <source>
        <dbReference type="ARBA" id="ARBA00022722"/>
    </source>
</evidence>
<dbReference type="InParanoid" id="A0A0L0HSJ1"/>
<keyword evidence="8" id="KW-0255">Endonuclease</keyword>
<dbReference type="GO" id="GO:0033621">
    <property type="term" value="P:nuclear mRNA surveillance of meiosis-specific transcripts"/>
    <property type="evidence" value="ECO:0007669"/>
    <property type="project" value="EnsemblFungi"/>
</dbReference>
<dbReference type="GO" id="GO:0071035">
    <property type="term" value="P:nuclear polyadenylation-dependent rRNA catabolic process"/>
    <property type="evidence" value="ECO:0007669"/>
    <property type="project" value="EnsemblFungi"/>
</dbReference>
<dbReference type="GO" id="GO:0000175">
    <property type="term" value="F:3'-5'-RNA exonuclease activity"/>
    <property type="evidence" value="ECO:0007669"/>
    <property type="project" value="EnsemblFungi"/>
</dbReference>
<dbReference type="InterPro" id="IPR012340">
    <property type="entry name" value="NA-bd_OB-fold"/>
</dbReference>
<comment type="similarity">
    <text evidence="4 15">Belongs to the RNR ribonuclease family.</text>
</comment>
<dbReference type="InterPro" id="IPR041505">
    <property type="entry name" value="Dis3_CSD2"/>
</dbReference>
<dbReference type="GO" id="GO:0043628">
    <property type="term" value="P:regulatory ncRNA 3'-end processing"/>
    <property type="evidence" value="ECO:0007669"/>
    <property type="project" value="EnsemblFungi"/>
</dbReference>
<dbReference type="Pfam" id="PF13638">
    <property type="entry name" value="PIN_4"/>
    <property type="match status" value="1"/>
</dbReference>
<dbReference type="InterPro" id="IPR033770">
    <property type="entry name" value="RRP44_S1"/>
</dbReference>
<evidence type="ECO:0000259" key="18">
    <source>
        <dbReference type="SMART" id="SM00955"/>
    </source>
</evidence>
<dbReference type="Pfam" id="PF17215">
    <property type="entry name" value="Rrp44_S1"/>
    <property type="match status" value="1"/>
</dbReference>
<feature type="domain" description="PIN" evidence="17">
    <location>
        <begin position="59"/>
        <end position="172"/>
    </location>
</feature>
<evidence type="ECO:0000256" key="10">
    <source>
        <dbReference type="ARBA" id="ARBA00022835"/>
    </source>
</evidence>
<dbReference type="GO" id="GO:0070651">
    <property type="term" value="P:nonfunctional rRNA decay"/>
    <property type="evidence" value="ECO:0007669"/>
    <property type="project" value="EnsemblFungi"/>
</dbReference>
<protein>
    <recommendedName>
        <fullName evidence="14">Ribosomal RNA-processing protein 44</fullName>
    </recommendedName>
</protein>
<dbReference type="GO" id="GO:0030847">
    <property type="term" value="P:termination of RNA polymerase II transcription, exosome-dependent"/>
    <property type="evidence" value="ECO:0007669"/>
    <property type="project" value="EnsemblFungi"/>
</dbReference>
<dbReference type="RefSeq" id="XP_016612102.1">
    <property type="nucleotide sequence ID" value="XM_016749823.1"/>
</dbReference>
<evidence type="ECO:0000256" key="4">
    <source>
        <dbReference type="ARBA" id="ARBA00005785"/>
    </source>
</evidence>
<dbReference type="GO" id="GO:0000785">
    <property type="term" value="C:chromatin"/>
    <property type="evidence" value="ECO:0007669"/>
    <property type="project" value="EnsemblFungi"/>
</dbReference>
<dbReference type="InterPro" id="IPR001900">
    <property type="entry name" value="RNase_II/R"/>
</dbReference>
<dbReference type="FunFam" id="2.40.50.700:FF:000001">
    <property type="entry name" value="Exosome complex exonuclease exoribonuclease (Rrp44)"/>
    <property type="match status" value="1"/>
</dbReference>
<dbReference type="SMART" id="SM00955">
    <property type="entry name" value="RNB"/>
    <property type="match status" value="1"/>
</dbReference>
<keyword evidence="6" id="KW-0698">rRNA processing</keyword>
<evidence type="ECO:0000313" key="19">
    <source>
        <dbReference type="EMBL" id="KND04063.1"/>
    </source>
</evidence>
<evidence type="ECO:0000313" key="20">
    <source>
        <dbReference type="Proteomes" id="UP000053201"/>
    </source>
</evidence>
<dbReference type="Gene3D" id="2.40.50.690">
    <property type="match status" value="1"/>
</dbReference>
<comment type="subcellular location">
    <subcellularLocation>
        <location evidence="2">Cytoplasm</location>
    </subcellularLocation>
    <subcellularLocation>
        <location evidence="3">Nucleus</location>
        <location evidence="3">Nucleolus</location>
    </subcellularLocation>
</comment>
<dbReference type="InterPro" id="IPR022966">
    <property type="entry name" value="RNase_II/R_CS"/>
</dbReference>
<evidence type="ECO:0000256" key="15">
    <source>
        <dbReference type="RuleBase" id="RU003901"/>
    </source>
</evidence>
<evidence type="ECO:0000256" key="11">
    <source>
        <dbReference type="ARBA" id="ARBA00022839"/>
    </source>
</evidence>
<dbReference type="PANTHER" id="PTHR23355:SF35">
    <property type="entry name" value="EXOSOME COMPLEX EXONUCLEASE RRP44"/>
    <property type="match status" value="1"/>
</dbReference>
<dbReference type="FunCoup" id="A0A0L0HSJ1">
    <property type="interactions" value="841"/>
</dbReference>
<dbReference type="SMART" id="SM00670">
    <property type="entry name" value="PINc"/>
    <property type="match status" value="1"/>
</dbReference>
<dbReference type="Pfam" id="PF17849">
    <property type="entry name" value="OB_Dis3"/>
    <property type="match status" value="1"/>
</dbReference>
<organism evidence="19 20">
    <name type="scientific">Spizellomyces punctatus (strain DAOM BR117)</name>
    <dbReference type="NCBI Taxonomy" id="645134"/>
    <lineage>
        <taxon>Eukaryota</taxon>
        <taxon>Fungi</taxon>
        <taxon>Fungi incertae sedis</taxon>
        <taxon>Chytridiomycota</taxon>
        <taxon>Chytridiomycota incertae sedis</taxon>
        <taxon>Chytridiomycetes</taxon>
        <taxon>Spizellomycetales</taxon>
        <taxon>Spizellomycetaceae</taxon>
        <taxon>Spizellomyces</taxon>
    </lineage>
</organism>
<keyword evidence="12" id="KW-0694">RNA-binding</keyword>
<keyword evidence="13" id="KW-0539">Nucleus</keyword>